<gene>
    <name evidence="3" type="ORF">QQF64_003155</name>
    <name evidence="2" type="ORF">QQF64_005080</name>
    <name evidence="1" type="ORF">QQF64_010655</name>
</gene>
<evidence type="ECO:0000313" key="1">
    <source>
        <dbReference type="EMBL" id="KAL1257411.1"/>
    </source>
</evidence>
<proteinExistence type="predicted"/>
<reference evidence="1 4" key="1">
    <citation type="submission" date="2023-09" db="EMBL/GenBank/DDBJ databases">
        <authorList>
            <person name="Wang M."/>
        </authorList>
    </citation>
    <scope>NUCLEOTIDE SEQUENCE [LARGE SCALE GENOMIC DNA]</scope>
    <source>
        <strain evidence="1">GT-2023</strain>
        <tissue evidence="1">Liver</tissue>
    </source>
</reference>
<dbReference type="EMBL" id="JAYMGO010000012">
    <property type="protein sequence ID" value="KAL1264725.1"/>
    <property type="molecule type" value="Genomic_DNA"/>
</dbReference>
<organism evidence="1 4">
    <name type="scientific">Cirrhinus molitorella</name>
    <name type="common">mud carp</name>
    <dbReference type="NCBI Taxonomy" id="172907"/>
    <lineage>
        <taxon>Eukaryota</taxon>
        <taxon>Metazoa</taxon>
        <taxon>Chordata</taxon>
        <taxon>Craniata</taxon>
        <taxon>Vertebrata</taxon>
        <taxon>Euteleostomi</taxon>
        <taxon>Actinopterygii</taxon>
        <taxon>Neopterygii</taxon>
        <taxon>Teleostei</taxon>
        <taxon>Ostariophysi</taxon>
        <taxon>Cypriniformes</taxon>
        <taxon>Cyprinidae</taxon>
        <taxon>Labeoninae</taxon>
        <taxon>Labeonini</taxon>
        <taxon>Cirrhinus</taxon>
    </lineage>
</organism>
<evidence type="ECO:0000313" key="4">
    <source>
        <dbReference type="Proteomes" id="UP001558613"/>
    </source>
</evidence>
<comment type="caution">
    <text evidence="1">The sequence shown here is derived from an EMBL/GenBank/DDBJ whole genome shotgun (WGS) entry which is preliminary data.</text>
</comment>
<dbReference type="Proteomes" id="UP001558613">
    <property type="component" value="Unassembled WGS sequence"/>
</dbReference>
<sequence>MSRMSSPKSKDDEMALCVVQLLMTPFGENLTGQVCATEADTETTLTVPASPRLILLVSGGTWQVTIKHWMVTLEGCVISEGITPNFLTGLAAVFAIYYMLNLQYQEEAACTLEFIQRVGIPQEMPCSQVVMIKWV</sequence>
<protein>
    <submittedName>
        <fullName evidence="1">Uncharacterized protein</fullName>
    </submittedName>
</protein>
<accession>A0ABR3LZF8</accession>
<keyword evidence="4" id="KW-1185">Reference proteome</keyword>
<dbReference type="EMBL" id="JAYMGO010000017">
    <property type="protein sequence ID" value="KAL1257411.1"/>
    <property type="molecule type" value="Genomic_DNA"/>
</dbReference>
<evidence type="ECO:0000313" key="2">
    <source>
        <dbReference type="EMBL" id="KAL1264725.1"/>
    </source>
</evidence>
<name>A0ABR3LZF8_9TELE</name>
<evidence type="ECO:0000313" key="3">
    <source>
        <dbReference type="EMBL" id="KAL1265128.1"/>
    </source>
</evidence>
<dbReference type="EMBL" id="JAYMGO010000011">
    <property type="protein sequence ID" value="KAL1265128.1"/>
    <property type="molecule type" value="Genomic_DNA"/>
</dbReference>